<accession>A0A0F9JDV9</accession>
<organism evidence="2">
    <name type="scientific">marine sediment metagenome</name>
    <dbReference type="NCBI Taxonomy" id="412755"/>
    <lineage>
        <taxon>unclassified sequences</taxon>
        <taxon>metagenomes</taxon>
        <taxon>ecological metagenomes</taxon>
    </lineage>
</organism>
<dbReference type="EMBL" id="LAZR01016553">
    <property type="protein sequence ID" value="KKM04021.1"/>
    <property type="molecule type" value="Genomic_DNA"/>
</dbReference>
<dbReference type="InterPro" id="IPR003615">
    <property type="entry name" value="HNH_nuc"/>
</dbReference>
<evidence type="ECO:0000259" key="1">
    <source>
        <dbReference type="Pfam" id="PF13392"/>
    </source>
</evidence>
<dbReference type="Pfam" id="PF13392">
    <property type="entry name" value="HNH_3"/>
    <property type="match status" value="1"/>
</dbReference>
<dbReference type="InterPro" id="IPR044925">
    <property type="entry name" value="His-Me_finger_sf"/>
</dbReference>
<feature type="domain" description="HNH nuclease" evidence="1">
    <location>
        <begin position="98"/>
        <end position="121"/>
    </location>
</feature>
<dbReference type="Gene3D" id="3.90.75.20">
    <property type="match status" value="1"/>
</dbReference>
<sequence length="146" mass="17370">MRNKVKRVKKKCEQCGDIMMALQSRINDGRDKFCSKKCLSLWMSNNKSESKHPNWKGGKYKVSGYVYVLSKNHPHKSLDGYVLEHRLEMEKYLNRFLLPAEVVHHINGIRDDNRVENLELYQDNSQHFKEEHQHFTRNSYGRFVSI</sequence>
<protein>
    <recommendedName>
        <fullName evidence="1">HNH nuclease domain-containing protein</fullName>
    </recommendedName>
</protein>
<dbReference type="SUPFAM" id="SSF54060">
    <property type="entry name" value="His-Me finger endonucleases"/>
    <property type="match status" value="1"/>
</dbReference>
<reference evidence="2" key="1">
    <citation type="journal article" date="2015" name="Nature">
        <title>Complex archaea that bridge the gap between prokaryotes and eukaryotes.</title>
        <authorList>
            <person name="Spang A."/>
            <person name="Saw J.H."/>
            <person name="Jorgensen S.L."/>
            <person name="Zaremba-Niedzwiedzka K."/>
            <person name="Martijn J."/>
            <person name="Lind A.E."/>
            <person name="van Eijk R."/>
            <person name="Schleper C."/>
            <person name="Guy L."/>
            <person name="Ettema T.J."/>
        </authorList>
    </citation>
    <scope>NUCLEOTIDE SEQUENCE</scope>
</reference>
<gene>
    <name evidence="2" type="ORF">LCGC14_1768530</name>
</gene>
<comment type="caution">
    <text evidence="2">The sequence shown here is derived from an EMBL/GenBank/DDBJ whole genome shotgun (WGS) entry which is preliminary data.</text>
</comment>
<evidence type="ECO:0000313" key="2">
    <source>
        <dbReference type="EMBL" id="KKM04021.1"/>
    </source>
</evidence>
<dbReference type="AlphaFoldDB" id="A0A0F9JDV9"/>
<proteinExistence type="predicted"/>
<name>A0A0F9JDV9_9ZZZZ</name>